<evidence type="ECO:0000256" key="3">
    <source>
        <dbReference type="RuleBase" id="RU361203"/>
    </source>
</evidence>
<keyword evidence="9" id="KW-1185">Reference proteome</keyword>
<dbReference type="Gene3D" id="3.60.21.10">
    <property type="match status" value="1"/>
</dbReference>
<reference evidence="8 9" key="1">
    <citation type="submission" date="2021-11" db="EMBL/GenBank/DDBJ databases">
        <authorList>
            <person name="Islam A."/>
            <person name="Islam S."/>
            <person name="Flora M.S."/>
            <person name="Rahman M."/>
            <person name="Ziaur R.M."/>
            <person name="Epstein J.H."/>
            <person name="Hassan M."/>
            <person name="Klassen M."/>
            <person name="Woodard K."/>
            <person name="Webb A."/>
            <person name="Webby R.J."/>
            <person name="El Zowalaty M.E."/>
        </authorList>
    </citation>
    <scope>NUCLEOTIDE SEQUENCE [LARGE SCALE GENOMIC DNA]</scope>
    <source>
        <strain evidence="8">Pbs1</strain>
    </source>
</reference>
<evidence type="ECO:0000313" key="8">
    <source>
        <dbReference type="EMBL" id="CAH0513371.1"/>
    </source>
</evidence>
<evidence type="ECO:0000259" key="5">
    <source>
        <dbReference type="Pfam" id="PF00149"/>
    </source>
</evidence>
<comment type="similarity">
    <text evidence="3">Belongs to the metallophosphoesterase superfamily. Purple acid phosphatase family.</text>
</comment>
<evidence type="ECO:0000256" key="1">
    <source>
        <dbReference type="ARBA" id="ARBA00022729"/>
    </source>
</evidence>
<keyword evidence="4" id="KW-1133">Transmembrane helix</keyword>
<keyword evidence="1" id="KW-0732">Signal</keyword>
<accession>A0ABN8CN42</accession>
<feature type="domain" description="Purple acid phosphatase C-terminal" evidence="6">
    <location>
        <begin position="577"/>
        <end position="634"/>
    </location>
</feature>
<dbReference type="EC" id="3.1.3.2" evidence="3"/>
<comment type="catalytic activity">
    <reaction evidence="3">
        <text>a phosphate monoester + H2O = an alcohol + phosphate</text>
        <dbReference type="Rhea" id="RHEA:15017"/>
        <dbReference type="ChEBI" id="CHEBI:15377"/>
        <dbReference type="ChEBI" id="CHEBI:30879"/>
        <dbReference type="ChEBI" id="CHEBI:43474"/>
        <dbReference type="ChEBI" id="CHEBI:67140"/>
        <dbReference type="EC" id="3.1.3.2"/>
    </reaction>
</comment>
<feature type="transmembrane region" description="Helical" evidence="4">
    <location>
        <begin position="54"/>
        <end position="74"/>
    </location>
</feature>
<dbReference type="EMBL" id="CAKLCB010000010">
    <property type="protein sequence ID" value="CAH0513371.1"/>
    <property type="molecule type" value="Genomic_DNA"/>
</dbReference>
<keyword evidence="4" id="KW-0472">Membrane</keyword>
<gene>
    <name evidence="8" type="ORF">PBS001_LOCUS186</name>
</gene>
<dbReference type="InterPro" id="IPR008963">
    <property type="entry name" value="Purple_acid_Pase-like_N"/>
</dbReference>
<dbReference type="Pfam" id="PF14008">
    <property type="entry name" value="Metallophos_C"/>
    <property type="match status" value="1"/>
</dbReference>
<dbReference type="InterPro" id="IPR041792">
    <property type="entry name" value="MPP_PAP"/>
</dbReference>
<evidence type="ECO:0000259" key="6">
    <source>
        <dbReference type="Pfam" id="PF14008"/>
    </source>
</evidence>
<dbReference type="InterPro" id="IPR004843">
    <property type="entry name" value="Calcineurin-like_PHP"/>
</dbReference>
<dbReference type="PANTHER" id="PTHR45867">
    <property type="entry name" value="PURPLE ACID PHOSPHATASE"/>
    <property type="match status" value="1"/>
</dbReference>
<keyword evidence="4" id="KW-0812">Transmembrane</keyword>
<dbReference type="Pfam" id="PF00149">
    <property type="entry name" value="Metallophos"/>
    <property type="match status" value="1"/>
</dbReference>
<dbReference type="SUPFAM" id="SSF49363">
    <property type="entry name" value="Purple acid phosphatase, N-terminal domain"/>
    <property type="match status" value="1"/>
</dbReference>
<dbReference type="InterPro" id="IPR015914">
    <property type="entry name" value="PAPs_N"/>
</dbReference>
<dbReference type="PANTHER" id="PTHR45867:SF10">
    <property type="entry name" value="PURPLE ACID PHOSPHATASE"/>
    <property type="match status" value="1"/>
</dbReference>
<proteinExistence type="inferred from homology"/>
<evidence type="ECO:0000259" key="7">
    <source>
        <dbReference type="Pfam" id="PF16656"/>
    </source>
</evidence>
<dbReference type="CDD" id="cd00839">
    <property type="entry name" value="MPP_PAPs"/>
    <property type="match status" value="1"/>
</dbReference>
<keyword evidence="2" id="KW-0325">Glycoprotein</keyword>
<protein>
    <recommendedName>
        <fullName evidence="3">Purple acid phosphatase</fullName>
        <ecNumber evidence="3">3.1.3.2</ecNumber>
    </recommendedName>
</protein>
<dbReference type="Gene3D" id="2.60.40.380">
    <property type="entry name" value="Purple acid phosphatase-like, N-terminal"/>
    <property type="match status" value="1"/>
</dbReference>
<sequence length="658" mass="74211">MPFVKHQTAISFIKDSHHPNPYLSIVLEPCPEPLTSSAIPFNDATHHSWSRCSAIRLSVLLLLTILVTGVTLYAPKSRSPIATHGEELEDAGGFDKREVENCMPYDIRSSFVDTKVMVEWSTRRNYISTVKLQKADDNSPGLANPWRSCHDVAADVEVRYRRLGDNDTMLVTEKGEEPFTTKTAITFTTPGATFSTHTARFELPNAMQNAAYEFTVGSVFHGWSAIHRLGVTILSHGDESKRCRPRHVHTAYGLKSGSLAVQWMTKEFCGGGDAQLLLKEGYFAHIEVDGPNRASVMATANTTLFEDDSEEKSKRWIHVVRLEGLKPATRYTYVVGNAHYNSWSIPFSTKTAPAPLFSGEKPIESTRFLITGDIGYQNAATLPMMQSEVAEGIVDGLVSVGDYAYDPHLVNGQVGDIFMQQIEPMAASVPFMVCPGNHEQHNMFSHYSQRFRLMPSNEIEGLVHFTVISTKIYFKKTFDVDGDVIARQEAWLEQDLAKANANREQTPWLVVIGHRSMYCTSDSTNCGDKAAMLRDKLEDKFYMHGVDLYLCEHQHNYERAFDVYKSQTWKRTHNMRATTHILTGASGQYLTSIMRKAFERPSEVWDAFRNSIFGYSRMKVVNATHLHWQQVEADPENPAARGLYGQVIDNVWLVRATW</sequence>
<feature type="domain" description="Purple acid phosphatase N-terminal" evidence="7">
    <location>
        <begin position="245"/>
        <end position="351"/>
    </location>
</feature>
<name>A0ABN8CN42_9STRA</name>
<comment type="caution">
    <text evidence="8">The sequence shown here is derived from an EMBL/GenBank/DDBJ whole genome shotgun (WGS) entry which is preliminary data.</text>
</comment>
<feature type="domain" description="Calcineurin-like phosphoesterase" evidence="5">
    <location>
        <begin position="367"/>
        <end position="557"/>
    </location>
</feature>
<evidence type="ECO:0000313" key="9">
    <source>
        <dbReference type="Proteomes" id="UP001158986"/>
    </source>
</evidence>
<dbReference type="Pfam" id="PF16656">
    <property type="entry name" value="Pur_ac_phosph_N"/>
    <property type="match status" value="1"/>
</dbReference>
<evidence type="ECO:0000256" key="2">
    <source>
        <dbReference type="ARBA" id="ARBA00023180"/>
    </source>
</evidence>
<keyword evidence="3" id="KW-0378">Hydrolase</keyword>
<dbReference type="SUPFAM" id="SSF56300">
    <property type="entry name" value="Metallo-dependent phosphatases"/>
    <property type="match status" value="1"/>
</dbReference>
<dbReference type="Proteomes" id="UP001158986">
    <property type="component" value="Unassembled WGS sequence"/>
</dbReference>
<dbReference type="InterPro" id="IPR025733">
    <property type="entry name" value="PAPs_C"/>
</dbReference>
<dbReference type="InterPro" id="IPR029052">
    <property type="entry name" value="Metallo-depent_PP-like"/>
</dbReference>
<organism evidence="8 9">
    <name type="scientific">Peronospora belbahrii</name>
    <dbReference type="NCBI Taxonomy" id="622444"/>
    <lineage>
        <taxon>Eukaryota</taxon>
        <taxon>Sar</taxon>
        <taxon>Stramenopiles</taxon>
        <taxon>Oomycota</taxon>
        <taxon>Peronosporomycetes</taxon>
        <taxon>Peronosporales</taxon>
        <taxon>Peronosporaceae</taxon>
        <taxon>Peronospora</taxon>
    </lineage>
</organism>
<evidence type="ECO:0000256" key="4">
    <source>
        <dbReference type="SAM" id="Phobius"/>
    </source>
</evidence>